<dbReference type="Proteomes" id="UP001163328">
    <property type="component" value="Chromosome"/>
</dbReference>
<feature type="domain" description="Diphthamide synthase" evidence="1">
    <location>
        <begin position="6"/>
        <end position="202"/>
    </location>
</feature>
<accession>A0ABY6M0U7</accession>
<dbReference type="Gene3D" id="3.90.1490.10">
    <property type="entry name" value="putative n-type atp pyrophosphatase, domain 2"/>
    <property type="match status" value="1"/>
</dbReference>
<dbReference type="Pfam" id="PF01902">
    <property type="entry name" value="Diphthami_syn_2"/>
    <property type="match status" value="1"/>
</dbReference>
<reference evidence="2" key="1">
    <citation type="submission" date="2021-08" db="EMBL/GenBank/DDBJ databases">
        <title>Flavobacterium sp. strain CC-SYL302.</title>
        <authorList>
            <person name="Lin S.-Y."/>
            <person name="Lee T.-H."/>
            <person name="Young C.-C."/>
        </authorList>
    </citation>
    <scope>NUCLEOTIDE SEQUENCE</scope>
    <source>
        <strain evidence="2">CC-SYL302</strain>
    </source>
</reference>
<gene>
    <name evidence="2" type="ORF">K5I29_02870</name>
</gene>
<evidence type="ECO:0000259" key="1">
    <source>
        <dbReference type="Pfam" id="PF01902"/>
    </source>
</evidence>
<evidence type="ECO:0000313" key="2">
    <source>
        <dbReference type="EMBL" id="UYW01877.1"/>
    </source>
</evidence>
<sequence>MTNKKKAVFNWSGGKDSAHALQKILQENEYEVIALLTTVEASNNASSIHAIPLNLLHKQADCIGIPLYPILLDNKVKPYDESMQEAVLHFKNLGVAHFIFGDIFLEDIKTYRESKLNPLGISVIFPLWGKTSEQVFADFLQSGIKTKVIVTQADKLNQSFIGRDVDFSFLEDLPQNIDVCGEYGEYHTFSYDGPLFKKPVAFTIEKTLQITHQFKMDTGKIESFHYWQAKLS</sequence>
<organism evidence="2 3">
    <name type="scientific">Flavobacterium agricola</name>
    <dbReference type="NCBI Taxonomy" id="2870839"/>
    <lineage>
        <taxon>Bacteria</taxon>
        <taxon>Pseudomonadati</taxon>
        <taxon>Bacteroidota</taxon>
        <taxon>Flavobacteriia</taxon>
        <taxon>Flavobacteriales</taxon>
        <taxon>Flavobacteriaceae</taxon>
        <taxon>Flavobacterium</taxon>
    </lineage>
</organism>
<keyword evidence="2" id="KW-0436">Ligase</keyword>
<dbReference type="InterPro" id="IPR014729">
    <property type="entry name" value="Rossmann-like_a/b/a_fold"/>
</dbReference>
<dbReference type="GO" id="GO:0017178">
    <property type="term" value="F:diphthine-ammonia ligase activity"/>
    <property type="evidence" value="ECO:0007669"/>
    <property type="project" value="UniProtKB-EC"/>
</dbReference>
<evidence type="ECO:0000313" key="3">
    <source>
        <dbReference type="Proteomes" id="UP001163328"/>
    </source>
</evidence>
<proteinExistence type="predicted"/>
<dbReference type="Gene3D" id="3.40.50.620">
    <property type="entry name" value="HUPs"/>
    <property type="match status" value="1"/>
</dbReference>
<dbReference type="EMBL" id="CP081495">
    <property type="protein sequence ID" value="UYW01877.1"/>
    <property type="molecule type" value="Genomic_DNA"/>
</dbReference>
<dbReference type="InterPro" id="IPR002761">
    <property type="entry name" value="Diphthami_syn_dom"/>
</dbReference>
<dbReference type="SUPFAM" id="SSF52402">
    <property type="entry name" value="Adenine nucleotide alpha hydrolases-like"/>
    <property type="match status" value="1"/>
</dbReference>
<protein>
    <submittedName>
        <fullName evidence="2">Diphthine--ammonia ligase</fullName>
        <ecNumber evidence="2">6.3.1.14</ecNumber>
    </submittedName>
</protein>
<dbReference type="RefSeq" id="WP_264434352.1">
    <property type="nucleotide sequence ID" value="NZ_CP081495.1"/>
</dbReference>
<dbReference type="EC" id="6.3.1.14" evidence="2"/>
<dbReference type="NCBIfam" id="TIGR00290">
    <property type="entry name" value="MJ0570_dom"/>
    <property type="match status" value="1"/>
</dbReference>
<keyword evidence="3" id="KW-1185">Reference proteome</keyword>
<name>A0ABY6M0U7_9FLAO</name>
<dbReference type="CDD" id="cd01994">
    <property type="entry name" value="AANH_PF0828-like"/>
    <property type="match status" value="1"/>
</dbReference>